<evidence type="ECO:0008006" key="4">
    <source>
        <dbReference type="Google" id="ProtNLM"/>
    </source>
</evidence>
<keyword evidence="3" id="KW-1185">Reference proteome</keyword>
<accession>A0A6A5T6Q8</accession>
<reference evidence="2" key="1">
    <citation type="journal article" date="2020" name="Stud. Mycol.">
        <title>101 Dothideomycetes genomes: a test case for predicting lifestyles and emergence of pathogens.</title>
        <authorList>
            <person name="Haridas S."/>
            <person name="Albert R."/>
            <person name="Binder M."/>
            <person name="Bloem J."/>
            <person name="Labutti K."/>
            <person name="Salamov A."/>
            <person name="Andreopoulos B."/>
            <person name="Baker S."/>
            <person name="Barry K."/>
            <person name="Bills G."/>
            <person name="Bluhm B."/>
            <person name="Cannon C."/>
            <person name="Castanera R."/>
            <person name="Culley D."/>
            <person name="Daum C."/>
            <person name="Ezra D."/>
            <person name="Gonzalez J."/>
            <person name="Henrissat B."/>
            <person name="Kuo A."/>
            <person name="Liang C."/>
            <person name="Lipzen A."/>
            <person name="Lutzoni F."/>
            <person name="Magnuson J."/>
            <person name="Mondo S."/>
            <person name="Nolan M."/>
            <person name="Ohm R."/>
            <person name="Pangilinan J."/>
            <person name="Park H.-J."/>
            <person name="Ramirez L."/>
            <person name="Alfaro M."/>
            <person name="Sun H."/>
            <person name="Tritt A."/>
            <person name="Yoshinaga Y."/>
            <person name="Zwiers L.-H."/>
            <person name="Turgeon B."/>
            <person name="Goodwin S."/>
            <person name="Spatafora J."/>
            <person name="Crous P."/>
            <person name="Grigoriev I."/>
        </authorList>
    </citation>
    <scope>NUCLEOTIDE SEQUENCE</scope>
    <source>
        <strain evidence="2">CBS 675.92</strain>
    </source>
</reference>
<proteinExistence type="predicted"/>
<dbReference type="OrthoDB" id="3774233at2759"/>
<evidence type="ECO:0000256" key="1">
    <source>
        <dbReference type="SAM" id="SignalP"/>
    </source>
</evidence>
<evidence type="ECO:0000313" key="2">
    <source>
        <dbReference type="EMBL" id="KAF1948251.1"/>
    </source>
</evidence>
<sequence>MMRNFFAVFAALTLGPIGFATAGEMLVGPDRIKVFLFAAPAFYSEVGVDVRNSTCLSLDNNLIDGRVRSVLIGGSDVWAVRARKDNWYCVLWDNHECQGGDAQKIVVSGGQNNLESAGWGSRVRGVQCVNPKG</sequence>
<dbReference type="EMBL" id="ML977067">
    <property type="protein sequence ID" value="KAF1948251.1"/>
    <property type="molecule type" value="Genomic_DNA"/>
</dbReference>
<name>A0A6A5T6Q8_9PLEO</name>
<dbReference type="AlphaFoldDB" id="A0A6A5T6Q8"/>
<protein>
    <recommendedName>
        <fullName evidence="4">Beta/gamma crystallin 'Greek key' domain-containing protein</fullName>
    </recommendedName>
</protein>
<feature type="signal peptide" evidence="1">
    <location>
        <begin position="1"/>
        <end position="22"/>
    </location>
</feature>
<keyword evidence="1" id="KW-0732">Signal</keyword>
<organism evidence="2 3">
    <name type="scientific">Byssothecium circinans</name>
    <dbReference type="NCBI Taxonomy" id="147558"/>
    <lineage>
        <taxon>Eukaryota</taxon>
        <taxon>Fungi</taxon>
        <taxon>Dikarya</taxon>
        <taxon>Ascomycota</taxon>
        <taxon>Pezizomycotina</taxon>
        <taxon>Dothideomycetes</taxon>
        <taxon>Pleosporomycetidae</taxon>
        <taxon>Pleosporales</taxon>
        <taxon>Massarineae</taxon>
        <taxon>Massarinaceae</taxon>
        <taxon>Byssothecium</taxon>
    </lineage>
</organism>
<feature type="chain" id="PRO_5025526041" description="Beta/gamma crystallin 'Greek key' domain-containing protein" evidence="1">
    <location>
        <begin position="23"/>
        <end position="133"/>
    </location>
</feature>
<dbReference type="Proteomes" id="UP000800035">
    <property type="component" value="Unassembled WGS sequence"/>
</dbReference>
<gene>
    <name evidence="2" type="ORF">CC80DRAFT_327984</name>
</gene>
<evidence type="ECO:0000313" key="3">
    <source>
        <dbReference type="Proteomes" id="UP000800035"/>
    </source>
</evidence>